<dbReference type="FunFam" id="1.25.40.10:FF:000044">
    <property type="entry name" value="Tetratricopeptide repeat, ankyrin repeat and coiled-coil containing 1"/>
    <property type="match status" value="1"/>
</dbReference>
<keyword evidence="6 11" id="KW-0040">ANK repeat</keyword>
<dbReference type="InterPro" id="IPR050889">
    <property type="entry name" value="Dendritic_Spine_Reg/Scaffold"/>
</dbReference>
<feature type="repeat" description="ANK" evidence="11">
    <location>
        <begin position="1033"/>
        <end position="1065"/>
    </location>
</feature>
<dbReference type="SUPFAM" id="SSF48403">
    <property type="entry name" value="Ankyrin repeat"/>
    <property type="match status" value="1"/>
</dbReference>
<reference evidence="16" key="3">
    <citation type="submission" date="2025-09" db="UniProtKB">
        <authorList>
            <consortium name="Ensembl"/>
        </authorList>
    </citation>
    <scope>IDENTIFICATION</scope>
</reference>
<feature type="domain" description="TANC1/2-like winged helix" evidence="15">
    <location>
        <begin position="694"/>
        <end position="846"/>
    </location>
</feature>
<dbReference type="SMART" id="SM00248">
    <property type="entry name" value="ANK"/>
    <property type="match status" value="11"/>
</dbReference>
<dbReference type="Pfam" id="PF12796">
    <property type="entry name" value="Ank_2"/>
    <property type="match status" value="3"/>
</dbReference>
<feature type="repeat" description="ANK" evidence="11">
    <location>
        <begin position="917"/>
        <end position="949"/>
    </location>
</feature>
<dbReference type="PROSITE" id="PS50088">
    <property type="entry name" value="ANK_REPEAT"/>
    <property type="match status" value="6"/>
</dbReference>
<sequence length="1993" mass="220270">MFRNSLKMLLTGGKSSRKNRSSDGGSEEPPDRRQSSVDSRQSRSGQGGISTESDCAFEPDYAVPPLPVSEGDVEQELGPPPSVDEAANTLMTRLGFLLGEKVPEVQPGDQYSMEVQDENQTSAITQRISPCSTLTSSTASPPASSPCSTLPPVSTSAAAKDCSYGAVTSPTSTLESRDSGIIATLTNYSENMERTKYVGESSKELGSGGNLKPWQSQKSSMDSCLYRVDENMTASTYSLNKIQERNLETVLSQSVQSIPLYLMPRPNSVAATSSAHLEDLAYLDEQRHTPLRTSLRMPRQSMGGVRTQQDLRVRFAPYRPPDISLKPLLFEVPSITTESVFVGRDWVFHEIDVQLQSSNANVNQGVVIVGNIGFGKTAIISRLVALSCHGTRMRQIASDSPHASPKHVDANRELPLTQPPSAHSSITSGSCPGTPEMRRRQEEAMRRLASQVVAYHYCQADNAYTCLVPEFVHNVAALLCRSPQLTAYREQLLREPHLQSMLSLRSCVQDPMASFRRGVLEPLENLHKERKIPDEDFIILIDGLNEAEFHKPDYGDTIVSFLSKMIGNFPSWLKLIVTVRTSLQEITKLLPFHRIFLDRLEENEAIDQDLQAYILHRIHSSSEIQNNISLNGKMDNTTFGKLSSHLKTLSQGSYLYLKLTFDLIEKGYLVLKSSSYKVVPVSLSEVYLLQCNMKFPTQSSFDRVMPLLNVAVASLHPLTDEHIFQAINAGSIEGTLEWEDFQQRMENLSMFLIKRRDMTRMFVHPSFREWLIWREEGEKTKFLCDPRSGHTLLAFWFSRQEGKLNRQQTIELGHHILKAHIFKGLSKKVGVSSSILQGLWISYSTEGLSMALASLRNLYTPNIKVSRLLILGGANINYRTEVLNNAPILCVQSHLGYTEMVALLLEFGANVDASSESGLTPLGYAAAAGFLSIVVLLCKKRAKVDHLDKNGQCALVHAALRGHLEVVKFLIQCDWTMAGQQQGVFKKSHAIQQALIAAASMGYTEIVSYLLDLPEKDEEEVERAQINSFDSLWGETALTAAAGRGKLDVCRLLLEQGAAVAQPNRRGAVPLFSTVRQGHWQIVDLLLTHGADVNMADKQGRTPLMMAASEGHLGTVDFLLAQGASIALMDKEGLTALSWACLKGHLSVVRSLVDNGAATDHADKNGRTPLDLAAFYGDAEVVQFLVDHGAMIEHVDYSGMRPLDRAVGCRNTSVVVTLLKKGAKIGPATWAMATSKPDIMIILLSKLMEEGDMFYKKGKVKEAAQRYQYALKKFPREGFGEDLKTFRELKVSLLLNLSRCRRKMNDFGMAEEFATKALELKPKSYEAYYARARAKRSSRQFAAALEDLKEAIKLCPNNREIQRLLMRVEEECRQMQQQQQQPPPPPQQPQQELPEEEAEPEPPHEDIYSVQDIFEEEYLEQDVENVSIGLQTEARPTQGLPVIQSPPSSPAHRDSAYISSSPLGSHQVFDFRSNSSVGSPTRQGYQSTSPALSPTHQNSHYRPSPPHTSPAHQGTSYRFSPPPVGGQGKEYPSPPPSPLRRGPQYRASPPAESMSVYRSQSGSPVRYQQETNVSQLPGRPKSPLSKMAQRPYQMPQLPVAVPQQGLRLQPAKAQIVRSNQPSSAVHSSTVIPTGAYGQVAHSMASKYQSPQGDMGVSQSRLVYQGSIGGIVGDGRPVQHVQASLSAGAICQHGGLTKEDLPQRPSSAYRGGMRYSQTPQIGRSQSASYYPVCHSKLDLERSSSQLGSPDVSHLIRRPVSINPNEIKPHPPTPRPLLHSQSVGLRFSPSSNSIASTSNLTPTFRPSSSIQQMEIPLKPTYDRSCDELSPVSPTQGGYPSEPTRSRTTPFMGIIDKTARTQQYPHLHQQNRTWAVSSVDTVLSPTSPGNLPQPESFSPPSSISNIAFYNKTNNAQNGHLLEDDYYSPHGMLANGSRGDLLERVSQASSYPDVKVARTLPVAQAYQDNLYRQLSRDSRQGQTSPIKPKRPFVESNV</sequence>
<dbReference type="GeneTree" id="ENSGT00940000156447"/>
<evidence type="ECO:0000256" key="6">
    <source>
        <dbReference type="ARBA" id="ARBA00023043"/>
    </source>
</evidence>
<dbReference type="GO" id="GO:0043197">
    <property type="term" value="C:dendritic spine"/>
    <property type="evidence" value="ECO:0007669"/>
    <property type="project" value="UniProtKB-SubCell"/>
</dbReference>
<organism evidence="16 17">
    <name type="scientific">Peromyscus maniculatus bairdii</name>
    <name type="common">Prairie deer mouse</name>
    <dbReference type="NCBI Taxonomy" id="230844"/>
    <lineage>
        <taxon>Eukaryota</taxon>
        <taxon>Metazoa</taxon>
        <taxon>Chordata</taxon>
        <taxon>Craniata</taxon>
        <taxon>Vertebrata</taxon>
        <taxon>Euteleostomi</taxon>
        <taxon>Mammalia</taxon>
        <taxon>Eutheria</taxon>
        <taxon>Euarchontoglires</taxon>
        <taxon>Glires</taxon>
        <taxon>Rodentia</taxon>
        <taxon>Myomorpha</taxon>
        <taxon>Muroidea</taxon>
        <taxon>Cricetidae</taxon>
        <taxon>Neotominae</taxon>
        <taxon>Peromyscus</taxon>
    </lineage>
</organism>
<feature type="repeat" description="TPR" evidence="12">
    <location>
        <begin position="1244"/>
        <end position="1277"/>
    </location>
</feature>
<dbReference type="CTD" id="26115"/>
<feature type="region of interest" description="Disordered" evidence="13">
    <location>
        <begin position="1971"/>
        <end position="1993"/>
    </location>
</feature>
<evidence type="ECO:0000256" key="12">
    <source>
        <dbReference type="PROSITE-ProRule" id="PRU00339"/>
    </source>
</evidence>
<keyword evidence="3" id="KW-0677">Repeat</keyword>
<feature type="repeat" description="ANK" evidence="11">
    <location>
        <begin position="1066"/>
        <end position="1098"/>
    </location>
</feature>
<feature type="domain" description="TANC1/2-like AAA+ ATPase lid" evidence="14">
    <location>
        <begin position="598"/>
        <end position="692"/>
    </location>
</feature>
<dbReference type="InterPro" id="IPR058018">
    <property type="entry name" value="AAA_lid_TANC1/2"/>
</dbReference>
<dbReference type="OrthoDB" id="5958958at2759"/>
<dbReference type="PROSITE" id="PS50297">
    <property type="entry name" value="ANK_REP_REGION"/>
    <property type="match status" value="5"/>
</dbReference>
<feature type="region of interest" description="Disordered" evidence="13">
    <location>
        <begin position="1372"/>
        <end position="1404"/>
    </location>
</feature>
<dbReference type="FunFam" id="1.25.40.20:FF:000022">
    <property type="entry name" value="protein TANC2 isoform X1"/>
    <property type="match status" value="1"/>
</dbReference>
<dbReference type="SUPFAM" id="SSF52540">
    <property type="entry name" value="P-loop containing nucleoside triphosphate hydrolases"/>
    <property type="match status" value="1"/>
</dbReference>
<comment type="function">
    <text evidence="8">Scaffolding protein in the dendritic spines which acts as immobile postsynaptic posts able to recruit KIF1A-driven dense core vesicles to dendritic spines.</text>
</comment>
<dbReference type="Pfam" id="PF25521">
    <property type="entry name" value="WHD_TANC1"/>
    <property type="match status" value="1"/>
</dbReference>
<comment type="similarity">
    <text evidence="7">Belongs to the TANC family.</text>
</comment>
<dbReference type="SUPFAM" id="SSF48452">
    <property type="entry name" value="TPR-like"/>
    <property type="match status" value="1"/>
</dbReference>
<dbReference type="GO" id="GO:0061001">
    <property type="term" value="P:regulation of dendritic spine morphogenesis"/>
    <property type="evidence" value="ECO:0007669"/>
    <property type="project" value="TreeGrafter"/>
</dbReference>
<dbReference type="GO" id="GO:0001701">
    <property type="term" value="P:in utero embryonic development"/>
    <property type="evidence" value="ECO:0007669"/>
    <property type="project" value="Ensembl"/>
</dbReference>
<feature type="repeat" description="ANK" evidence="11">
    <location>
        <begin position="1099"/>
        <end position="1131"/>
    </location>
</feature>
<evidence type="ECO:0000256" key="9">
    <source>
        <dbReference type="ARBA" id="ARBA00063219"/>
    </source>
</evidence>
<comment type="subunit">
    <text evidence="9">Interacts with KIF1A; the interaction decreases in presence of calcium.</text>
</comment>
<evidence type="ECO:0000313" key="17">
    <source>
        <dbReference type="Proteomes" id="UP000694547"/>
    </source>
</evidence>
<keyword evidence="17" id="KW-1185">Reference proteome</keyword>
<dbReference type="PROSITE" id="PS50005">
    <property type="entry name" value="TPR"/>
    <property type="match status" value="3"/>
</dbReference>
<dbReference type="PANTHER" id="PTHR24166">
    <property type="entry name" value="ROLLING PEBBLES, ISOFORM B"/>
    <property type="match status" value="1"/>
</dbReference>
<feature type="repeat" description="TPR" evidence="12">
    <location>
        <begin position="1325"/>
        <end position="1358"/>
    </location>
</feature>
<evidence type="ECO:0000256" key="7">
    <source>
        <dbReference type="ARBA" id="ARBA00038259"/>
    </source>
</evidence>
<dbReference type="Gene3D" id="1.25.40.10">
    <property type="entry name" value="Tetratricopeptide repeat domain"/>
    <property type="match status" value="1"/>
</dbReference>
<dbReference type="InterPro" id="IPR036770">
    <property type="entry name" value="Ankyrin_rpt-contain_sf"/>
</dbReference>
<evidence type="ECO:0000259" key="15">
    <source>
        <dbReference type="Pfam" id="PF25521"/>
    </source>
</evidence>
<feature type="region of interest" description="Disordered" evidence="13">
    <location>
        <begin position="396"/>
        <end position="442"/>
    </location>
</feature>
<dbReference type="InterPro" id="IPR019734">
    <property type="entry name" value="TPR_rpt"/>
</dbReference>
<dbReference type="Proteomes" id="UP000694547">
    <property type="component" value="Chromosome 8"/>
</dbReference>
<evidence type="ECO:0000256" key="5">
    <source>
        <dbReference type="ARBA" id="ARBA00023018"/>
    </source>
</evidence>
<protein>
    <recommendedName>
        <fullName evidence="10">Protein TANC2</fullName>
    </recommendedName>
</protein>
<dbReference type="Gene3D" id="1.25.40.20">
    <property type="entry name" value="Ankyrin repeat-containing domain"/>
    <property type="match status" value="2"/>
</dbReference>
<feature type="repeat" description="TPR" evidence="12">
    <location>
        <begin position="1291"/>
        <end position="1324"/>
    </location>
</feature>
<proteinExistence type="inferred from homology"/>
<keyword evidence="4 12" id="KW-0802">TPR repeat</keyword>
<evidence type="ECO:0000256" key="13">
    <source>
        <dbReference type="SAM" id="MobiDB-lite"/>
    </source>
</evidence>
<evidence type="ECO:0000313" key="16">
    <source>
        <dbReference type="Ensembl" id="ENSPEMP00000012798.1"/>
    </source>
</evidence>
<evidence type="ECO:0000256" key="1">
    <source>
        <dbReference type="ARBA" id="ARBA00004552"/>
    </source>
</evidence>
<feature type="region of interest" description="Disordered" evidence="13">
    <location>
        <begin position="1437"/>
        <end position="1589"/>
    </location>
</feature>
<dbReference type="FunFam" id="1.25.40.20:FF:000036">
    <property type="entry name" value="protein TANC2 isoform X2"/>
    <property type="match status" value="1"/>
</dbReference>
<evidence type="ECO:0000256" key="2">
    <source>
        <dbReference type="ARBA" id="ARBA00022553"/>
    </source>
</evidence>
<dbReference type="RefSeq" id="XP_006970582.1">
    <property type="nucleotide sequence ID" value="XM_006970520.3"/>
</dbReference>
<dbReference type="Pfam" id="PF25520">
    <property type="entry name" value="AAA_lid_TANC1"/>
    <property type="match status" value="1"/>
</dbReference>
<dbReference type="InterPro" id="IPR027417">
    <property type="entry name" value="P-loop_NTPase"/>
</dbReference>
<dbReference type="PRINTS" id="PR01415">
    <property type="entry name" value="ANKYRIN"/>
</dbReference>
<evidence type="ECO:0000256" key="8">
    <source>
        <dbReference type="ARBA" id="ARBA00053887"/>
    </source>
</evidence>
<keyword evidence="5" id="KW-0770">Synapse</keyword>
<dbReference type="Ensembl" id="ENSPEMT00000017012.2">
    <property type="protein sequence ID" value="ENSPEMP00000012798.1"/>
    <property type="gene ID" value="ENSPEMG00000013025.2"/>
</dbReference>
<feature type="repeat" description="ANK" evidence="11">
    <location>
        <begin position="1165"/>
        <end position="1197"/>
    </location>
</feature>
<evidence type="ECO:0000256" key="10">
    <source>
        <dbReference type="ARBA" id="ARBA00070021"/>
    </source>
</evidence>
<evidence type="ECO:0000256" key="4">
    <source>
        <dbReference type="ARBA" id="ARBA00022803"/>
    </source>
</evidence>
<keyword evidence="2" id="KW-0597">Phosphoprotein</keyword>
<dbReference type="InterPro" id="IPR011990">
    <property type="entry name" value="TPR-like_helical_dom_sf"/>
</dbReference>
<gene>
    <name evidence="16" type="primary">Tanc2</name>
</gene>
<dbReference type="InterPro" id="IPR002110">
    <property type="entry name" value="Ankyrin_rpt"/>
</dbReference>
<evidence type="ECO:0000256" key="11">
    <source>
        <dbReference type="PROSITE-ProRule" id="PRU00023"/>
    </source>
</evidence>
<accession>A0A6I9L2D8</accession>
<reference evidence="16" key="2">
    <citation type="submission" date="2025-08" db="UniProtKB">
        <authorList>
            <consortium name="Ensembl"/>
        </authorList>
    </citation>
    <scope>IDENTIFICATION</scope>
</reference>
<evidence type="ECO:0000259" key="14">
    <source>
        <dbReference type="Pfam" id="PF25520"/>
    </source>
</evidence>
<reference evidence="16 17" key="1">
    <citation type="submission" date="2018-10" db="EMBL/GenBank/DDBJ databases">
        <title>Improved assembly of the deer mouse Peromyscus maniculatus genome.</title>
        <authorList>
            <person name="Lassance J.-M."/>
            <person name="Hoekstra H.E."/>
        </authorList>
    </citation>
    <scope>NUCLEOTIDE SEQUENCE [LARGE SCALE GENOMIC DNA]</scope>
</reference>
<comment type="subcellular location">
    <subcellularLocation>
        <location evidence="1">Cell projection</location>
        <location evidence="1">Dendritic spine</location>
    </subcellularLocation>
</comment>
<evidence type="ECO:0000256" key="3">
    <source>
        <dbReference type="ARBA" id="ARBA00022737"/>
    </source>
</evidence>
<dbReference type="Pfam" id="PF13181">
    <property type="entry name" value="TPR_8"/>
    <property type="match status" value="2"/>
</dbReference>
<dbReference type="InterPro" id="IPR058056">
    <property type="entry name" value="WH_TANC1/2"/>
</dbReference>
<feature type="region of interest" description="Disordered" evidence="13">
    <location>
        <begin position="1825"/>
        <end position="1846"/>
    </location>
</feature>
<feature type="region of interest" description="Disordered" evidence="13">
    <location>
        <begin position="1"/>
        <end position="85"/>
    </location>
</feature>
<feature type="compositionally biased region" description="Polar residues" evidence="13">
    <location>
        <begin position="1556"/>
        <end position="1575"/>
    </location>
</feature>
<feature type="compositionally biased region" description="Polar residues" evidence="13">
    <location>
        <begin position="419"/>
        <end position="431"/>
    </location>
</feature>
<feature type="compositionally biased region" description="Polar residues" evidence="13">
    <location>
        <begin position="1472"/>
        <end position="1501"/>
    </location>
</feature>
<name>A0A6I9L2D8_PERMB</name>
<feature type="repeat" description="ANK" evidence="11">
    <location>
        <begin position="1132"/>
        <end position="1164"/>
    </location>
</feature>
<dbReference type="SMART" id="SM00028">
    <property type="entry name" value="TPR"/>
    <property type="match status" value="3"/>
</dbReference>
<dbReference type="PANTHER" id="PTHR24166:SF21">
    <property type="entry name" value="PROTEIN TANC2"/>
    <property type="match status" value="1"/>
</dbReference>